<evidence type="ECO:0000313" key="2">
    <source>
        <dbReference type="EMBL" id="OGM80003.1"/>
    </source>
</evidence>
<dbReference type="AlphaFoldDB" id="A0A1F8CUJ1"/>
<gene>
    <name evidence="2" type="ORF">A2382_04935</name>
</gene>
<comment type="caution">
    <text evidence="2">The sequence shown here is derived from an EMBL/GenBank/DDBJ whole genome shotgun (WGS) entry which is preliminary data.</text>
</comment>
<protein>
    <submittedName>
        <fullName evidence="2">Uncharacterized protein</fullName>
    </submittedName>
</protein>
<organism evidence="2 3">
    <name type="scientific">Candidatus Woesebacteria bacterium RIFOXYB1_FULL_38_16</name>
    <dbReference type="NCBI Taxonomy" id="1802538"/>
    <lineage>
        <taxon>Bacteria</taxon>
        <taxon>Candidatus Woeseibacteriota</taxon>
    </lineage>
</organism>
<sequence>MYSLFLGWIKKAKKKVKVKNGDSFVDITEKPKRTDLGFSFYHKEEKIERERKEKDQEQKKRDAEEKERERRFQEIAEGYNDGVTEIIRYLAWKMGHQHISVNFEIDRGLWAWKHLGKKKSKRSFDTKLSIRLVADNKDLRPTHFRLRLYIELGKDIKPWECYKHTKSVNLQQLADIAVEVAEAVREGGYCIT</sequence>
<evidence type="ECO:0000256" key="1">
    <source>
        <dbReference type="SAM" id="MobiDB-lite"/>
    </source>
</evidence>
<feature type="region of interest" description="Disordered" evidence="1">
    <location>
        <begin position="47"/>
        <end position="67"/>
    </location>
</feature>
<dbReference type="STRING" id="1802538.A2382_04935"/>
<evidence type="ECO:0000313" key="3">
    <source>
        <dbReference type="Proteomes" id="UP000178999"/>
    </source>
</evidence>
<name>A0A1F8CUJ1_9BACT</name>
<dbReference type="EMBL" id="MGHY01000005">
    <property type="protein sequence ID" value="OGM80003.1"/>
    <property type="molecule type" value="Genomic_DNA"/>
</dbReference>
<accession>A0A1F8CUJ1</accession>
<dbReference type="Proteomes" id="UP000178999">
    <property type="component" value="Unassembled WGS sequence"/>
</dbReference>
<proteinExistence type="predicted"/>
<reference evidence="2 3" key="1">
    <citation type="journal article" date="2016" name="Nat. Commun.">
        <title>Thousands of microbial genomes shed light on interconnected biogeochemical processes in an aquifer system.</title>
        <authorList>
            <person name="Anantharaman K."/>
            <person name="Brown C.T."/>
            <person name="Hug L.A."/>
            <person name="Sharon I."/>
            <person name="Castelle C.J."/>
            <person name="Probst A.J."/>
            <person name="Thomas B.C."/>
            <person name="Singh A."/>
            <person name="Wilkins M.J."/>
            <person name="Karaoz U."/>
            <person name="Brodie E.L."/>
            <person name="Williams K.H."/>
            <person name="Hubbard S.S."/>
            <person name="Banfield J.F."/>
        </authorList>
    </citation>
    <scope>NUCLEOTIDE SEQUENCE [LARGE SCALE GENOMIC DNA]</scope>
</reference>